<feature type="binding site" evidence="8">
    <location>
        <position position="37"/>
    </location>
    <ligand>
        <name>Mg(2+)</name>
        <dbReference type="ChEBI" id="CHEBI:18420"/>
    </ligand>
</feature>
<dbReference type="HAMAP" id="MF_00011">
    <property type="entry name" value="Adenylosucc_synth"/>
    <property type="match status" value="1"/>
</dbReference>
<proteinExistence type="inferred from homology"/>
<feature type="binding site" evidence="8">
    <location>
        <position position="153"/>
    </location>
    <ligand>
        <name>IMP</name>
        <dbReference type="ChEBI" id="CHEBI:58053"/>
    </ligand>
</feature>
<evidence type="ECO:0000256" key="4">
    <source>
        <dbReference type="ARBA" id="ARBA00022741"/>
    </source>
</evidence>
<feature type="binding site" evidence="8">
    <location>
        <begin position="436"/>
        <end position="438"/>
    </location>
    <ligand>
        <name>GTP</name>
        <dbReference type="ChEBI" id="CHEBI:37565"/>
    </ligand>
</feature>
<feature type="binding site" evidence="8">
    <location>
        <begin position="353"/>
        <end position="355"/>
    </location>
    <ligand>
        <name>GTP</name>
        <dbReference type="ChEBI" id="CHEBI:37565"/>
    </ligand>
</feature>
<gene>
    <name evidence="10" type="ORF">ECRASSUSDP1_LOCUS8788</name>
</gene>
<dbReference type="CDD" id="cd03108">
    <property type="entry name" value="AdSS"/>
    <property type="match status" value="1"/>
</dbReference>
<comment type="cofactor">
    <cofactor evidence="8">
        <name>Mg(2+)</name>
        <dbReference type="ChEBI" id="CHEBI:18420"/>
    </cofactor>
    <text evidence="8">Binds 1 Mg(2+) ion per subunit.</text>
</comment>
<dbReference type="GO" id="GO:0000287">
    <property type="term" value="F:magnesium ion binding"/>
    <property type="evidence" value="ECO:0007669"/>
    <property type="project" value="UniProtKB-UniRule"/>
</dbReference>
<comment type="pathway">
    <text evidence="8 9">Purine metabolism; AMP biosynthesis via de novo pathway; AMP from IMP: step 1/2.</text>
</comment>
<dbReference type="GO" id="GO:0004019">
    <property type="term" value="F:adenylosuccinate synthase activity"/>
    <property type="evidence" value="ECO:0007669"/>
    <property type="project" value="UniProtKB-UniRule"/>
</dbReference>
<comment type="catalytic activity">
    <reaction evidence="8 9">
        <text>IMP + L-aspartate + GTP = N(6)-(1,2-dicarboxyethyl)-AMP + GDP + phosphate + 2 H(+)</text>
        <dbReference type="Rhea" id="RHEA:15753"/>
        <dbReference type="ChEBI" id="CHEBI:15378"/>
        <dbReference type="ChEBI" id="CHEBI:29991"/>
        <dbReference type="ChEBI" id="CHEBI:37565"/>
        <dbReference type="ChEBI" id="CHEBI:43474"/>
        <dbReference type="ChEBI" id="CHEBI:57567"/>
        <dbReference type="ChEBI" id="CHEBI:58053"/>
        <dbReference type="ChEBI" id="CHEBI:58189"/>
        <dbReference type="EC" id="6.3.4.4"/>
    </reaction>
</comment>
<dbReference type="SUPFAM" id="SSF52540">
    <property type="entry name" value="P-loop containing nucleoside triphosphate hydrolases"/>
    <property type="match status" value="1"/>
</dbReference>
<feature type="binding site" evidence="8">
    <location>
        <position position="64"/>
    </location>
    <ligand>
        <name>Mg(2+)</name>
        <dbReference type="ChEBI" id="CHEBI:18420"/>
    </ligand>
</feature>
<dbReference type="Gene3D" id="3.90.170.10">
    <property type="entry name" value="Adenylosuccinate Synthetase, subunit A, domain 3"/>
    <property type="match status" value="1"/>
</dbReference>
<dbReference type="InterPro" id="IPR042109">
    <property type="entry name" value="Adenylosuccinate_synth_dom1"/>
</dbReference>
<accession>A0AAD1UGH9</accession>
<dbReference type="PANTHER" id="PTHR11846:SF0">
    <property type="entry name" value="ADENYLOSUCCINATE SYNTHETASE"/>
    <property type="match status" value="1"/>
</dbReference>
<evidence type="ECO:0000256" key="3">
    <source>
        <dbReference type="ARBA" id="ARBA00022723"/>
    </source>
</evidence>
<feature type="binding site" evidence="8">
    <location>
        <begin position="37"/>
        <end position="40"/>
    </location>
    <ligand>
        <name>IMP</name>
        <dbReference type="ChEBI" id="CHEBI:58053"/>
    </ligand>
</feature>
<feature type="active site" description="Proton acceptor" evidence="8">
    <location>
        <position position="37"/>
    </location>
</feature>
<feature type="binding site" evidence="8">
    <location>
        <begin position="62"/>
        <end position="65"/>
    </location>
    <ligand>
        <name>IMP</name>
        <dbReference type="ChEBI" id="CHEBI:58053"/>
    </ligand>
</feature>
<dbReference type="NCBIfam" id="NF002223">
    <property type="entry name" value="PRK01117.1"/>
    <property type="match status" value="1"/>
</dbReference>
<dbReference type="Gene3D" id="3.40.440.10">
    <property type="entry name" value="Adenylosuccinate Synthetase, subunit A, domain 1"/>
    <property type="match status" value="1"/>
</dbReference>
<dbReference type="GO" id="GO:0044208">
    <property type="term" value="P:'de novo' AMP biosynthetic process"/>
    <property type="evidence" value="ECO:0007669"/>
    <property type="project" value="UniProtKB-UniRule"/>
</dbReference>
<dbReference type="PANTHER" id="PTHR11846">
    <property type="entry name" value="ADENYLOSUCCINATE SYNTHETASE"/>
    <property type="match status" value="1"/>
</dbReference>
<reference evidence="10" key="1">
    <citation type="submission" date="2023-07" db="EMBL/GenBank/DDBJ databases">
        <authorList>
            <consortium name="AG Swart"/>
            <person name="Singh M."/>
            <person name="Singh A."/>
            <person name="Seah K."/>
            <person name="Emmerich C."/>
        </authorList>
    </citation>
    <scope>NUCLEOTIDE SEQUENCE</scope>
    <source>
        <strain evidence="10">DP1</strain>
    </source>
</reference>
<evidence type="ECO:0000256" key="2">
    <source>
        <dbReference type="ARBA" id="ARBA00022598"/>
    </source>
</evidence>
<evidence type="ECO:0000256" key="5">
    <source>
        <dbReference type="ARBA" id="ARBA00022755"/>
    </source>
</evidence>
<comment type="function">
    <text evidence="9">Plays an important role in the de novo pathway of purine nucleotide biosynthesis.</text>
</comment>
<evidence type="ECO:0000256" key="1">
    <source>
        <dbReference type="ARBA" id="ARBA00011738"/>
    </source>
</evidence>
<dbReference type="EMBL" id="CAMPGE010008611">
    <property type="protein sequence ID" value="CAI2367501.1"/>
    <property type="molecule type" value="Genomic_DNA"/>
</dbReference>
<dbReference type="FunFam" id="1.10.300.10:FF:000001">
    <property type="entry name" value="Adenylosuccinate synthetase"/>
    <property type="match status" value="1"/>
</dbReference>
<name>A0AAD1UGH9_EUPCR</name>
<dbReference type="PROSITE" id="PS01266">
    <property type="entry name" value="ADENYLOSUCCIN_SYN_1"/>
    <property type="match status" value="1"/>
</dbReference>
<feature type="binding site" evidence="8">
    <location>
        <begin position="321"/>
        <end position="327"/>
    </location>
    <ligand>
        <name>substrate</name>
    </ligand>
</feature>
<feature type="binding site" evidence="8">
    <location>
        <position position="167"/>
    </location>
    <ligand>
        <name>IMP</name>
        <dbReference type="ChEBI" id="CHEBI:58053"/>
        <note>ligand shared between dimeric partners</note>
    </ligand>
</feature>
<comment type="subunit">
    <text evidence="1 8">Homodimer.</text>
</comment>
<dbReference type="InterPro" id="IPR018220">
    <property type="entry name" value="Adenylosuccin_syn_GTP-bd"/>
</dbReference>
<comment type="similarity">
    <text evidence="8 9">Belongs to the adenylosuccinate synthetase family.</text>
</comment>
<dbReference type="EC" id="6.3.4.4" evidence="8 9"/>
<evidence type="ECO:0000313" key="11">
    <source>
        <dbReference type="Proteomes" id="UP001295684"/>
    </source>
</evidence>
<dbReference type="GO" id="GO:0005737">
    <property type="term" value="C:cytoplasm"/>
    <property type="evidence" value="ECO:0007669"/>
    <property type="project" value="UniProtKB-SubCell"/>
</dbReference>
<dbReference type="GO" id="GO:0005525">
    <property type="term" value="F:GTP binding"/>
    <property type="evidence" value="ECO:0007669"/>
    <property type="project" value="UniProtKB-UniRule"/>
</dbReference>
<dbReference type="InterPro" id="IPR001114">
    <property type="entry name" value="Adenylosuccinate_synthetase"/>
</dbReference>
<evidence type="ECO:0000256" key="9">
    <source>
        <dbReference type="RuleBase" id="RU000520"/>
    </source>
</evidence>
<comment type="caution">
    <text evidence="10">The sequence shown here is derived from an EMBL/GenBank/DDBJ whole genome shotgun (WGS) entry which is preliminary data.</text>
</comment>
<feature type="binding site" evidence="8">
    <location>
        <begin position="36"/>
        <end position="42"/>
    </location>
    <ligand>
        <name>GTP</name>
        <dbReference type="ChEBI" id="CHEBI:37565"/>
    </ligand>
</feature>
<dbReference type="NCBIfam" id="TIGR00184">
    <property type="entry name" value="purA"/>
    <property type="match status" value="1"/>
</dbReference>
<dbReference type="InterPro" id="IPR042110">
    <property type="entry name" value="Adenylosuccinate_synth_dom2"/>
</dbReference>
<evidence type="ECO:0000256" key="7">
    <source>
        <dbReference type="ARBA" id="ARBA00023134"/>
    </source>
</evidence>
<keyword evidence="2 8" id="KW-0436">Ligase</keyword>
<feature type="binding site" evidence="8">
    <location>
        <position position="261"/>
    </location>
    <ligand>
        <name>IMP</name>
        <dbReference type="ChEBI" id="CHEBI:58053"/>
    </ligand>
</feature>
<evidence type="ECO:0000256" key="8">
    <source>
        <dbReference type="HAMAP-Rule" id="MF_03125"/>
    </source>
</evidence>
<dbReference type="InterPro" id="IPR027417">
    <property type="entry name" value="P-loop_NTPase"/>
</dbReference>
<dbReference type="Gene3D" id="1.10.300.10">
    <property type="entry name" value="Adenylosuccinate Synthetase, subunit A, domain 2"/>
    <property type="match status" value="1"/>
</dbReference>
<organism evidence="10 11">
    <name type="scientific">Euplotes crassus</name>
    <dbReference type="NCBI Taxonomy" id="5936"/>
    <lineage>
        <taxon>Eukaryota</taxon>
        <taxon>Sar</taxon>
        <taxon>Alveolata</taxon>
        <taxon>Ciliophora</taxon>
        <taxon>Intramacronucleata</taxon>
        <taxon>Spirotrichea</taxon>
        <taxon>Hypotrichia</taxon>
        <taxon>Euplotida</taxon>
        <taxon>Euplotidae</taxon>
        <taxon>Moneuplotes</taxon>
    </lineage>
</organism>
<keyword evidence="4 8" id="KW-0547">Nucleotide-binding</keyword>
<dbReference type="Pfam" id="PF00709">
    <property type="entry name" value="Adenylsucc_synt"/>
    <property type="match status" value="1"/>
</dbReference>
<keyword evidence="3 8" id="KW-0479">Metal-binding</keyword>
<dbReference type="AlphaFoldDB" id="A0AAD1UGH9"/>
<dbReference type="FunFam" id="3.90.170.10:FF:000001">
    <property type="entry name" value="Adenylosuccinate synthetase"/>
    <property type="match status" value="1"/>
</dbReference>
<dbReference type="GO" id="GO:0046040">
    <property type="term" value="P:IMP metabolic process"/>
    <property type="evidence" value="ECO:0007669"/>
    <property type="project" value="TreeGrafter"/>
</dbReference>
<dbReference type="SMART" id="SM00788">
    <property type="entry name" value="Adenylsucc_synt"/>
    <property type="match status" value="1"/>
</dbReference>
<evidence type="ECO:0000313" key="10">
    <source>
        <dbReference type="EMBL" id="CAI2367501.1"/>
    </source>
</evidence>
<feature type="binding site" evidence="8">
    <location>
        <position position="325"/>
    </location>
    <ligand>
        <name>IMP</name>
        <dbReference type="ChEBI" id="CHEBI:58053"/>
    </ligand>
</feature>
<protein>
    <recommendedName>
        <fullName evidence="8 9">Adenylosuccinate synthetase</fullName>
        <shortName evidence="8">AMPSase</shortName>
        <shortName evidence="8">AdSS</shortName>
        <ecNumber evidence="8 9">6.3.4.4</ecNumber>
    </recommendedName>
    <alternativeName>
        <fullName evidence="8">IMP--aspartate ligase</fullName>
    </alternativeName>
</protein>
<keyword evidence="7 8" id="KW-0342">GTP-binding</keyword>
<comment type="subcellular location">
    <subcellularLocation>
        <location evidence="8">Cytoplasm</location>
    </subcellularLocation>
</comment>
<sequence length="451" mass="49672">MEATNLENYRARTTKEGADVDGFGSNFAAVCGLQWGDEGKGKLVDILAENYDICARFNGGNNAGHTVKVGGVKYAFHLLPSGILYDSCVNILGNGVVVDVCGLFEEIKQIETNNIDYSGRLFLSSRAHLVTKMHRLADQQSDAKKGDKKIGTTGKGIGPAYATRALRIGLRLGDFLDWDLFAKKYDTFIERASEFFGIEDYDKEEELELLKKHRDTLVENKMIINTESYLHKALGDGKKIMAEGANALMLDIDFGTYPFVTSSNPSIGSICTGLGVPPQAIETTVGVVKAFTTRVGEGYFPTYLEDEVGVHLQKVGKEFGTTTGRPRRCGWLDLNVVQYATLINGCSSINLTKLDVLSGLKEIKVCVGYKMGDIVLTGEVPPNIEDFENCEAIYETLPGFEEDISEVKKFEDLPEAAQEYVRFVEKFLNIPITWIGVGAGRDDIIRKKGFV</sequence>
<feature type="binding site" evidence="8">
    <location>
        <position position="246"/>
    </location>
    <ligand>
        <name>IMP</name>
        <dbReference type="ChEBI" id="CHEBI:58053"/>
    </ligand>
</feature>
<feature type="binding site" evidence="8">
    <location>
        <begin position="64"/>
        <end position="66"/>
    </location>
    <ligand>
        <name>GTP</name>
        <dbReference type="ChEBI" id="CHEBI:37565"/>
    </ligand>
</feature>
<keyword evidence="11" id="KW-1185">Reference proteome</keyword>
<keyword evidence="8" id="KW-0963">Cytoplasm</keyword>
<dbReference type="InterPro" id="IPR042111">
    <property type="entry name" value="Adenylosuccinate_synth_dom3"/>
</dbReference>
<dbReference type="Proteomes" id="UP001295684">
    <property type="component" value="Unassembled WGS sequence"/>
</dbReference>
<keyword evidence="6 8" id="KW-0460">Magnesium</keyword>
<evidence type="ECO:0000256" key="6">
    <source>
        <dbReference type="ARBA" id="ARBA00022842"/>
    </source>
</evidence>
<comment type="function">
    <text evidence="8">Plays an important role in the de novo pathway and in the salvage pathway of purine nucleotide biosynthesis. Catalyzes the first commited step in the biosynthesis of AMP from IMP.</text>
</comment>
<keyword evidence="5 8" id="KW-0658">Purine biosynthesis</keyword>
<feature type="active site" description="Proton donor" evidence="8">
    <location>
        <position position="65"/>
    </location>
</feature>
<feature type="binding site" evidence="8">
    <location>
        <position position="327"/>
    </location>
    <ligand>
        <name>GTP</name>
        <dbReference type="ChEBI" id="CHEBI:37565"/>
    </ligand>
</feature>